<keyword evidence="5 7" id="KW-0472">Membrane</keyword>
<dbReference type="InterPro" id="IPR036259">
    <property type="entry name" value="MFS_trans_sf"/>
</dbReference>
<dbReference type="GO" id="GO:0046677">
    <property type="term" value="P:response to antibiotic"/>
    <property type="evidence" value="ECO:0007669"/>
    <property type="project" value="UniProtKB-KW"/>
</dbReference>
<feature type="transmembrane region" description="Helical" evidence="7">
    <location>
        <begin position="138"/>
        <end position="159"/>
    </location>
</feature>
<keyword evidence="4 7" id="KW-1133">Transmembrane helix</keyword>
<keyword evidence="3 7" id="KW-0812">Transmembrane</keyword>
<feature type="transmembrane region" description="Helical" evidence="7">
    <location>
        <begin position="336"/>
        <end position="363"/>
    </location>
</feature>
<feature type="transmembrane region" description="Helical" evidence="7">
    <location>
        <begin position="415"/>
        <end position="436"/>
    </location>
</feature>
<feature type="transmembrane region" description="Helical" evidence="7">
    <location>
        <begin position="375"/>
        <end position="395"/>
    </location>
</feature>
<reference evidence="9 10" key="1">
    <citation type="submission" date="2019-03" db="EMBL/GenBank/DDBJ databases">
        <title>Draft genome sequences of novel Actinobacteria.</title>
        <authorList>
            <person name="Sahin N."/>
            <person name="Ay H."/>
            <person name="Saygin H."/>
        </authorList>
    </citation>
    <scope>NUCLEOTIDE SEQUENCE [LARGE SCALE GENOMIC DNA]</scope>
    <source>
        <strain evidence="9 10">DSM 41900</strain>
    </source>
</reference>
<dbReference type="GO" id="GO:0005886">
    <property type="term" value="C:plasma membrane"/>
    <property type="evidence" value="ECO:0007669"/>
    <property type="project" value="UniProtKB-SubCell"/>
</dbReference>
<evidence type="ECO:0000256" key="2">
    <source>
        <dbReference type="ARBA" id="ARBA00022448"/>
    </source>
</evidence>
<dbReference type="Gene3D" id="1.20.1250.20">
    <property type="entry name" value="MFS general substrate transporter like domains"/>
    <property type="match status" value="2"/>
</dbReference>
<feature type="transmembrane region" description="Helical" evidence="7">
    <location>
        <begin position="240"/>
        <end position="259"/>
    </location>
</feature>
<feature type="transmembrane region" description="Helical" evidence="7">
    <location>
        <begin position="20"/>
        <end position="41"/>
    </location>
</feature>
<dbReference type="PANTHER" id="PTHR42718:SF9">
    <property type="entry name" value="MAJOR FACILITATOR SUPERFAMILY MULTIDRUG TRANSPORTER MFSC"/>
    <property type="match status" value="1"/>
</dbReference>
<feature type="transmembrane region" description="Helical" evidence="7">
    <location>
        <begin position="107"/>
        <end position="132"/>
    </location>
</feature>
<sequence length="467" mass="47020">MQALIVPLIPELPTLLHTSAANASWAITATLLAAAVATPVVGRLGDLYGKRRMLLLSLGLLIAGSVVAALADTLVPMLAGRALQGASMGIIPLGISVMRDVLPAERLGASIALMSASLGIGGALGLPAAAAVAQTADWHVLFWGSAALGALVTVLVVFLVPESETRVGGRFDVVGAVGLSAGLVALLLPVSKGGDWGWGSASTLGLFAASVVLLVLWGVWELRTPSPLVDLRATARRQVLVTNLATVMVGLAMFAMMLVPVQLLQLPEETGFGLGLSMVAAGLWLAPTGLVMMFVSPLSARLSAARGPKVSLLAGTLVMAVGYLMAFALTGSAWGVLLFTSVVSAGVALAYAAMPALIMGAVPRSETAVANGLNTLMRSIGTSTSSAVVGVVLAHQTTALVTPAGTVTLPSETGFHTTFAFGAGAALLAALVVLAIPGRGPRTDEASAGPAADRLPAVVADARASGE</sequence>
<feature type="transmembrane region" description="Helical" evidence="7">
    <location>
        <begin position="171"/>
        <end position="190"/>
    </location>
</feature>
<protein>
    <submittedName>
        <fullName evidence="9">MFS transporter</fullName>
    </submittedName>
</protein>
<keyword evidence="10" id="KW-1185">Reference proteome</keyword>
<keyword evidence="2" id="KW-0813">Transport</keyword>
<comment type="caution">
    <text evidence="9">The sequence shown here is derived from an EMBL/GenBank/DDBJ whole genome shotgun (WGS) entry which is preliminary data.</text>
</comment>
<evidence type="ECO:0000256" key="7">
    <source>
        <dbReference type="SAM" id="Phobius"/>
    </source>
</evidence>
<feature type="transmembrane region" description="Helical" evidence="7">
    <location>
        <begin position="271"/>
        <end position="298"/>
    </location>
</feature>
<dbReference type="SUPFAM" id="SSF103473">
    <property type="entry name" value="MFS general substrate transporter"/>
    <property type="match status" value="1"/>
</dbReference>
<evidence type="ECO:0000313" key="9">
    <source>
        <dbReference type="EMBL" id="TDC75007.1"/>
    </source>
</evidence>
<evidence type="ECO:0000256" key="1">
    <source>
        <dbReference type="ARBA" id="ARBA00004651"/>
    </source>
</evidence>
<evidence type="ECO:0000256" key="3">
    <source>
        <dbReference type="ARBA" id="ARBA00022692"/>
    </source>
</evidence>
<evidence type="ECO:0000313" key="10">
    <source>
        <dbReference type="Proteomes" id="UP000295345"/>
    </source>
</evidence>
<keyword evidence="6" id="KW-0046">Antibiotic resistance</keyword>
<evidence type="ECO:0000259" key="8">
    <source>
        <dbReference type="PROSITE" id="PS50850"/>
    </source>
</evidence>
<feature type="domain" description="Major facilitator superfamily (MFS) profile" evidence="8">
    <location>
        <begin position="1"/>
        <end position="441"/>
    </location>
</feature>
<feature type="transmembrane region" description="Helical" evidence="7">
    <location>
        <begin position="77"/>
        <end position="95"/>
    </location>
</feature>
<name>A0A4R4TCJ7_9ACTN</name>
<dbReference type="InterPro" id="IPR020846">
    <property type="entry name" value="MFS_dom"/>
</dbReference>
<dbReference type="EMBL" id="SMKI01000124">
    <property type="protein sequence ID" value="TDC75007.1"/>
    <property type="molecule type" value="Genomic_DNA"/>
</dbReference>
<accession>A0A4R4TCJ7</accession>
<feature type="transmembrane region" description="Helical" evidence="7">
    <location>
        <begin position="310"/>
        <end position="330"/>
    </location>
</feature>
<evidence type="ECO:0000256" key="5">
    <source>
        <dbReference type="ARBA" id="ARBA00023136"/>
    </source>
</evidence>
<feature type="transmembrane region" description="Helical" evidence="7">
    <location>
        <begin position="196"/>
        <end position="220"/>
    </location>
</feature>
<comment type="subcellular location">
    <subcellularLocation>
        <location evidence="1">Cell membrane</location>
        <topology evidence="1">Multi-pass membrane protein</topology>
    </subcellularLocation>
</comment>
<dbReference type="GO" id="GO:0022857">
    <property type="term" value="F:transmembrane transporter activity"/>
    <property type="evidence" value="ECO:0007669"/>
    <property type="project" value="InterPro"/>
</dbReference>
<dbReference type="OrthoDB" id="4484751at2"/>
<dbReference type="PROSITE" id="PS50850">
    <property type="entry name" value="MFS"/>
    <property type="match status" value="1"/>
</dbReference>
<gene>
    <name evidence="9" type="ORF">E1283_13845</name>
</gene>
<dbReference type="AlphaFoldDB" id="A0A4R4TCJ7"/>
<dbReference type="PANTHER" id="PTHR42718">
    <property type="entry name" value="MAJOR FACILITATOR SUPERFAMILY MULTIDRUG TRANSPORTER MFSC"/>
    <property type="match status" value="1"/>
</dbReference>
<evidence type="ECO:0000256" key="4">
    <source>
        <dbReference type="ARBA" id="ARBA00022989"/>
    </source>
</evidence>
<evidence type="ECO:0000256" key="6">
    <source>
        <dbReference type="ARBA" id="ARBA00023251"/>
    </source>
</evidence>
<proteinExistence type="predicted"/>
<dbReference type="Proteomes" id="UP000295345">
    <property type="component" value="Unassembled WGS sequence"/>
</dbReference>
<dbReference type="InterPro" id="IPR011701">
    <property type="entry name" value="MFS"/>
</dbReference>
<feature type="transmembrane region" description="Helical" evidence="7">
    <location>
        <begin position="53"/>
        <end position="71"/>
    </location>
</feature>
<organism evidence="9 10">
    <name type="scientific">Streptomyces hainanensis</name>
    <dbReference type="NCBI Taxonomy" id="402648"/>
    <lineage>
        <taxon>Bacteria</taxon>
        <taxon>Bacillati</taxon>
        <taxon>Actinomycetota</taxon>
        <taxon>Actinomycetes</taxon>
        <taxon>Kitasatosporales</taxon>
        <taxon>Streptomycetaceae</taxon>
        <taxon>Streptomyces</taxon>
    </lineage>
</organism>
<dbReference type="Pfam" id="PF07690">
    <property type="entry name" value="MFS_1"/>
    <property type="match status" value="1"/>
</dbReference>